<comment type="caution">
    <text evidence="1">The sequence shown here is derived from an EMBL/GenBank/DDBJ whole genome shotgun (WGS) entry which is preliminary data.</text>
</comment>
<dbReference type="STRING" id="797473.HMPREF9080_00976"/>
<protein>
    <submittedName>
        <fullName evidence="1">Uncharacterized protein</fullName>
    </submittedName>
</protein>
<organism evidence="1 2">
    <name type="scientific">Cardiobacterium valvarum F0432</name>
    <dbReference type="NCBI Taxonomy" id="797473"/>
    <lineage>
        <taxon>Bacteria</taxon>
        <taxon>Pseudomonadati</taxon>
        <taxon>Pseudomonadota</taxon>
        <taxon>Gammaproteobacteria</taxon>
        <taxon>Cardiobacteriales</taxon>
        <taxon>Cardiobacteriaceae</taxon>
        <taxon>Cardiobacterium</taxon>
    </lineage>
</organism>
<gene>
    <name evidence="1" type="ORF">HMPREF9080_00976</name>
</gene>
<sequence length="302" mass="35499">MNEIHTYPIEEYKEFLVRKLNEESGDIGRVIQPVEYSASNRAVNMEFLADLNSYRGIAAYYIDHDPNMARQWFYLSAKLRAEACRCSVKTGGISALNNFIFALLSDNQEIVKIYSDLDVLDILNNGFYPSFEQMPSLEALYASPKEKGFHVLLLQHLLKTDWATIENMWNTYQEKIKKKTTYYLDRFSFYFALRDGDVATMRKIIEKYLLPRAHKSLNKDLIYEYNGEFWSHRPTMYSKLAAMFGYELDIKSDLIPADLIPVRPLEHYDDYYEFFAPDFDWEAGLRKPRTLLDILLGRNKRT</sequence>
<dbReference type="Proteomes" id="UP000004750">
    <property type="component" value="Unassembled WGS sequence"/>
</dbReference>
<accession>G9ZDZ1</accession>
<proteinExistence type="predicted"/>
<name>G9ZDZ1_9GAMM</name>
<reference evidence="1 2" key="1">
    <citation type="submission" date="2011-08" db="EMBL/GenBank/DDBJ databases">
        <authorList>
            <person name="Weinstock G."/>
            <person name="Sodergren E."/>
            <person name="Clifton S."/>
            <person name="Fulton L."/>
            <person name="Fulton B."/>
            <person name="Courtney L."/>
            <person name="Fronick C."/>
            <person name="Harrison M."/>
            <person name="Strong C."/>
            <person name="Farmer C."/>
            <person name="Delahaunty K."/>
            <person name="Markovic C."/>
            <person name="Hall O."/>
            <person name="Minx P."/>
            <person name="Tomlinson C."/>
            <person name="Mitreva M."/>
            <person name="Hou S."/>
            <person name="Chen J."/>
            <person name="Wollam A."/>
            <person name="Pepin K.H."/>
            <person name="Johnson M."/>
            <person name="Bhonagiri V."/>
            <person name="Zhang X."/>
            <person name="Suruliraj S."/>
            <person name="Warren W."/>
            <person name="Chinwalla A."/>
            <person name="Mardis E.R."/>
            <person name="Wilson R.K."/>
        </authorList>
    </citation>
    <scope>NUCLEOTIDE SEQUENCE [LARGE SCALE GENOMIC DNA]</scope>
    <source>
        <strain evidence="1 2">F0432</strain>
    </source>
</reference>
<dbReference type="HOGENOM" id="CLU_077371_1_0_6"/>
<dbReference type="RefSeq" id="WP_006984995.1">
    <property type="nucleotide sequence ID" value="NZ_JH417910.1"/>
</dbReference>
<evidence type="ECO:0000313" key="2">
    <source>
        <dbReference type="Proteomes" id="UP000004750"/>
    </source>
</evidence>
<evidence type="ECO:0000313" key="1">
    <source>
        <dbReference type="EMBL" id="EHM55078.1"/>
    </source>
</evidence>
<dbReference type="EMBL" id="AGCM01000050">
    <property type="protein sequence ID" value="EHM55078.1"/>
    <property type="molecule type" value="Genomic_DNA"/>
</dbReference>
<dbReference type="AlphaFoldDB" id="G9ZDZ1"/>